<gene>
    <name evidence="1" type="ordered locus">A2cp1_0216</name>
</gene>
<name>B8J8X7_ANAD2</name>
<evidence type="ECO:0000313" key="2">
    <source>
        <dbReference type="Proteomes" id="UP000007089"/>
    </source>
</evidence>
<dbReference type="HOGENOM" id="CLU_791413_0_0_7"/>
<dbReference type="RefSeq" id="WP_012631640.1">
    <property type="nucleotide sequence ID" value="NC_011891.1"/>
</dbReference>
<keyword evidence="2" id="KW-1185">Reference proteome</keyword>
<dbReference type="KEGG" id="acp:A2cp1_0216"/>
<evidence type="ECO:0000313" key="1">
    <source>
        <dbReference type="EMBL" id="ACL63575.1"/>
    </source>
</evidence>
<dbReference type="Proteomes" id="UP000007089">
    <property type="component" value="Chromosome"/>
</dbReference>
<proteinExistence type="predicted"/>
<dbReference type="InterPro" id="IPR025409">
    <property type="entry name" value="DUF4303"/>
</dbReference>
<accession>B8J8X7</accession>
<dbReference type="Pfam" id="PF14136">
    <property type="entry name" value="DUF4303"/>
    <property type="match status" value="1"/>
</dbReference>
<reference evidence="1" key="1">
    <citation type="submission" date="2009-01" db="EMBL/GenBank/DDBJ databases">
        <title>Complete sequence of Anaeromyxobacter dehalogenans 2CP-1.</title>
        <authorList>
            <consortium name="US DOE Joint Genome Institute"/>
            <person name="Lucas S."/>
            <person name="Copeland A."/>
            <person name="Lapidus A."/>
            <person name="Glavina del Rio T."/>
            <person name="Dalin E."/>
            <person name="Tice H."/>
            <person name="Bruce D."/>
            <person name="Goodwin L."/>
            <person name="Pitluck S."/>
            <person name="Saunders E."/>
            <person name="Brettin T."/>
            <person name="Detter J.C."/>
            <person name="Han C."/>
            <person name="Larimer F."/>
            <person name="Land M."/>
            <person name="Hauser L."/>
            <person name="Kyrpides N."/>
            <person name="Ovchinnikova G."/>
            <person name="Beliaev A.S."/>
            <person name="Richardson P."/>
        </authorList>
    </citation>
    <scope>NUCLEOTIDE SEQUENCE</scope>
    <source>
        <strain evidence="1">2CP-1</strain>
    </source>
</reference>
<dbReference type="AlphaFoldDB" id="B8J8X7"/>
<sequence length="350" mass="39686">MPDSFDLGAFRRDLTRRTADAVHALRSRIGSETLYGFALFTSGERDFAWVRASANTEDALTRRAAAAAALDPRFRGEAGRRLLRWSAPDWEYHDFAPEVRGLAVPPPEGRRSTLDPALYDAFVGALKAVDRAGLFGRGADRAFLTVNILCDHASPAFFRRGLRVLNPVPTAERHLHETAAAPFVRCVNRAPRRERMRIWLALYEDLYMEWRTPIAEEARARGLSPWEVEEELARFGPKVVPALIDLLAHYGFAAPIDHNRGFETREVWLAGSALFLVRRIGMVAEAEIARLQRLVGDFAERDRRLRVASTLAENTARVLHELRPRRFPPSEMDPLTFKLTNPEPFLLRRP</sequence>
<organism evidence="1 2">
    <name type="scientific">Anaeromyxobacter dehalogenans (strain ATCC BAA-258 / DSM 21875 / 2CP-1)</name>
    <dbReference type="NCBI Taxonomy" id="455488"/>
    <lineage>
        <taxon>Bacteria</taxon>
        <taxon>Pseudomonadati</taxon>
        <taxon>Myxococcota</taxon>
        <taxon>Myxococcia</taxon>
        <taxon>Myxococcales</taxon>
        <taxon>Cystobacterineae</taxon>
        <taxon>Anaeromyxobacteraceae</taxon>
        <taxon>Anaeromyxobacter</taxon>
    </lineage>
</organism>
<dbReference type="EMBL" id="CP001359">
    <property type="protein sequence ID" value="ACL63575.1"/>
    <property type="molecule type" value="Genomic_DNA"/>
</dbReference>
<protein>
    <submittedName>
        <fullName evidence="1">Uncharacterized protein</fullName>
    </submittedName>
</protein>